<dbReference type="FunFam" id="3.30.70.580:FF:000001">
    <property type="entry name" value="tRNA pseudouridine synthase A"/>
    <property type="match status" value="1"/>
</dbReference>
<reference evidence="10 12" key="1">
    <citation type="journal article" date="2016" name="Plant Dis.">
        <title>Improved production of propionic acid using genome shuffling.</title>
        <authorList>
            <person name="Luna-Flores C.H."/>
            <person name="Palfreyman R.W."/>
            <person name="Kromer J.O."/>
            <person name="Nielsen L.K."/>
            <person name="Marcellin E."/>
        </authorList>
    </citation>
    <scope>NUCLEOTIDE SEQUENCE [LARGE SCALE GENOMIC DNA]</scope>
    <source>
        <strain evidence="10 12">F3E8</strain>
    </source>
</reference>
<evidence type="ECO:0000256" key="6">
    <source>
        <dbReference type="PIRSR" id="PIRSR001430-2"/>
    </source>
</evidence>
<dbReference type="Gene3D" id="3.30.70.660">
    <property type="entry name" value="Pseudouridine synthase I, catalytic domain, C-terminal subdomain"/>
    <property type="match status" value="1"/>
</dbReference>
<dbReference type="Gene3D" id="3.30.70.580">
    <property type="entry name" value="Pseudouridine synthase I, catalytic domain, N-terminal subdomain"/>
    <property type="match status" value="1"/>
</dbReference>
<keyword evidence="2 4" id="KW-0819">tRNA processing</keyword>
<feature type="binding site" evidence="4 6">
    <location>
        <position position="117"/>
    </location>
    <ligand>
        <name>substrate</name>
    </ligand>
</feature>
<dbReference type="InterPro" id="IPR020103">
    <property type="entry name" value="PsdUridine_synth_cat_dom_sf"/>
</dbReference>
<dbReference type="AlphaFoldDB" id="A0AAC8YEH4"/>
<evidence type="ECO:0000313" key="11">
    <source>
        <dbReference type="Proteomes" id="UP000075221"/>
    </source>
</evidence>
<dbReference type="NCBIfam" id="TIGR00071">
    <property type="entry name" value="hisT_truA"/>
    <property type="match status" value="1"/>
</dbReference>
<dbReference type="InterPro" id="IPR020095">
    <property type="entry name" value="PsdUridine_synth_TruA_C"/>
</dbReference>
<evidence type="ECO:0000259" key="8">
    <source>
        <dbReference type="Pfam" id="PF01416"/>
    </source>
</evidence>
<comment type="similarity">
    <text evidence="1 4 7">Belongs to the tRNA pseudouridine synthase TruA family.</text>
</comment>
<gene>
    <name evidence="4" type="primary">truA</name>
    <name evidence="10" type="ORF">A8L58_07210</name>
    <name evidence="9" type="ORF">AXH35_05745</name>
</gene>
<feature type="domain" description="Pseudouridine synthase I TruA alpha/beta" evidence="8">
    <location>
        <begin position="13"/>
        <end position="110"/>
    </location>
</feature>
<dbReference type="EC" id="5.4.99.12" evidence="4"/>
<dbReference type="PANTHER" id="PTHR11142">
    <property type="entry name" value="PSEUDOURIDYLATE SYNTHASE"/>
    <property type="match status" value="1"/>
</dbReference>
<comment type="subunit">
    <text evidence="4">Homodimer.</text>
</comment>
<proteinExistence type="inferred from homology"/>
<feature type="active site" description="Nucleophile" evidence="4 5">
    <location>
        <position position="58"/>
    </location>
</feature>
<keyword evidence="3 4" id="KW-0413">Isomerase</keyword>
<comment type="catalytic activity">
    <reaction evidence="4 7">
        <text>uridine(38/39/40) in tRNA = pseudouridine(38/39/40) in tRNA</text>
        <dbReference type="Rhea" id="RHEA:22376"/>
        <dbReference type="Rhea" id="RHEA-COMP:10085"/>
        <dbReference type="Rhea" id="RHEA-COMP:10087"/>
        <dbReference type="ChEBI" id="CHEBI:65314"/>
        <dbReference type="ChEBI" id="CHEBI:65315"/>
        <dbReference type="EC" id="5.4.99.12"/>
    </reaction>
</comment>
<evidence type="ECO:0000256" key="4">
    <source>
        <dbReference type="HAMAP-Rule" id="MF_00171"/>
    </source>
</evidence>
<protein>
    <recommendedName>
        <fullName evidence="4">tRNA pseudouridine synthase A</fullName>
        <ecNumber evidence="4">5.4.99.12</ecNumber>
    </recommendedName>
    <alternativeName>
        <fullName evidence="4">tRNA pseudouridine(38-40) synthase</fullName>
    </alternativeName>
    <alternativeName>
        <fullName evidence="4">tRNA pseudouridylate synthase I</fullName>
    </alternativeName>
    <alternativeName>
        <fullName evidence="4">tRNA-uridine isomerase I</fullName>
    </alternativeName>
</protein>
<dbReference type="EMBL" id="CP015970">
    <property type="protein sequence ID" value="AOZ46523.1"/>
    <property type="molecule type" value="Genomic_DNA"/>
</dbReference>
<name>A0AAC8YEH4_9ACTN</name>
<dbReference type="PANTHER" id="PTHR11142:SF0">
    <property type="entry name" value="TRNA PSEUDOURIDINE SYNTHASE-LIKE 1"/>
    <property type="match status" value="1"/>
</dbReference>
<accession>A0AAC8YEH4</accession>
<feature type="domain" description="Pseudouridine synthase I TruA alpha/beta" evidence="8">
    <location>
        <begin position="153"/>
        <end position="255"/>
    </location>
</feature>
<dbReference type="InterPro" id="IPR020094">
    <property type="entry name" value="TruA/RsuA/RluB/E/F_N"/>
</dbReference>
<evidence type="ECO:0000313" key="10">
    <source>
        <dbReference type="EMBL" id="AOZ46523.1"/>
    </source>
</evidence>
<evidence type="ECO:0000256" key="1">
    <source>
        <dbReference type="ARBA" id="ARBA00009375"/>
    </source>
</evidence>
<dbReference type="HAMAP" id="MF_00171">
    <property type="entry name" value="TruA"/>
    <property type="match status" value="1"/>
</dbReference>
<dbReference type="PIRSF" id="PIRSF001430">
    <property type="entry name" value="tRNA_psdUrid_synth"/>
    <property type="match status" value="1"/>
</dbReference>
<dbReference type="Proteomes" id="UP000075221">
    <property type="component" value="Chromosome"/>
</dbReference>
<dbReference type="GO" id="GO:0031119">
    <property type="term" value="P:tRNA pseudouridine synthesis"/>
    <property type="evidence" value="ECO:0007669"/>
    <property type="project" value="UniProtKB-UniRule"/>
</dbReference>
<dbReference type="GO" id="GO:0160147">
    <property type="term" value="F:tRNA pseudouridine(38-40) synthase activity"/>
    <property type="evidence" value="ECO:0007669"/>
    <property type="project" value="UniProtKB-EC"/>
</dbReference>
<organism evidence="9 11">
    <name type="scientific">Acidipropionibacterium acidipropionici</name>
    <dbReference type="NCBI Taxonomy" id="1748"/>
    <lineage>
        <taxon>Bacteria</taxon>
        <taxon>Bacillati</taxon>
        <taxon>Actinomycetota</taxon>
        <taxon>Actinomycetes</taxon>
        <taxon>Propionibacteriales</taxon>
        <taxon>Propionibacteriaceae</taxon>
        <taxon>Acidipropionibacterium</taxon>
    </lineage>
</organism>
<dbReference type="Pfam" id="PF01416">
    <property type="entry name" value="PseudoU_synth_1"/>
    <property type="match status" value="2"/>
</dbReference>
<dbReference type="InterPro" id="IPR020097">
    <property type="entry name" value="PsdUridine_synth_TruA_a/b_dom"/>
</dbReference>
<evidence type="ECO:0000256" key="7">
    <source>
        <dbReference type="RuleBase" id="RU003792"/>
    </source>
</evidence>
<comment type="caution">
    <text evidence="4">Lacks conserved residue(s) required for the propagation of feature annotation.</text>
</comment>
<reference evidence="9 11" key="2">
    <citation type="submission" date="2016-02" db="EMBL/GenBank/DDBJ databases">
        <title>Complete Genome Sequence of Propionibacterium acidipropionici ATCC 55737.</title>
        <authorList>
            <person name="Luna Flores C.H."/>
            <person name="Nielsen L.K."/>
            <person name="Marcellin E."/>
        </authorList>
    </citation>
    <scope>NUCLEOTIDE SEQUENCE [LARGE SCALE GENOMIC DNA]</scope>
    <source>
        <strain evidence="9 11">ATCC 55737</strain>
    </source>
</reference>
<evidence type="ECO:0000256" key="3">
    <source>
        <dbReference type="ARBA" id="ARBA00023235"/>
    </source>
</evidence>
<dbReference type="Proteomes" id="UP000178666">
    <property type="component" value="Chromosome"/>
</dbReference>
<evidence type="ECO:0000256" key="5">
    <source>
        <dbReference type="PIRSR" id="PIRSR001430-1"/>
    </source>
</evidence>
<dbReference type="SUPFAM" id="SSF55120">
    <property type="entry name" value="Pseudouridine synthase"/>
    <property type="match status" value="1"/>
</dbReference>
<evidence type="ECO:0000313" key="9">
    <source>
        <dbReference type="EMBL" id="AMS05043.1"/>
    </source>
</evidence>
<evidence type="ECO:0000256" key="2">
    <source>
        <dbReference type="ARBA" id="ARBA00022694"/>
    </source>
</evidence>
<dbReference type="RefSeq" id="WP_062819304.1">
    <property type="nucleotide sequence ID" value="NZ_CP014352.1"/>
</dbReference>
<comment type="function">
    <text evidence="4">Formation of pseudouridine at positions 38, 39 and 40 in the anticodon stem and loop of transfer RNAs.</text>
</comment>
<dbReference type="EMBL" id="CP014352">
    <property type="protein sequence ID" value="AMS05043.1"/>
    <property type="molecule type" value="Genomic_DNA"/>
</dbReference>
<dbReference type="InterPro" id="IPR001406">
    <property type="entry name" value="PsdUridine_synth_TruA"/>
</dbReference>
<evidence type="ECO:0000313" key="12">
    <source>
        <dbReference type="Proteomes" id="UP000178666"/>
    </source>
</evidence>
<dbReference type="CDD" id="cd02570">
    <property type="entry name" value="PseudoU_synth_EcTruA"/>
    <property type="match status" value="1"/>
</dbReference>
<sequence>MSEVTRRWRLDIAYDGADFSGWAAQPDRRTVQGELERWIPRVLRLDPPVPLTVAGRTDAGVHARGQVAHIDLPAALEPRPDLARRLRRVLEPDVVVRRVSAVPDAFDARFSALWRRYVYRLWDADSDPDPLDRRHVVQVREHLDVDLLNAAGASLLGLRDFAPFCKRREGATTIRTLMDCRAVRLDDPAGTIELTVRADAFCHSMVRSLVGALAAVGASRRRQQWLDEVAASPTRASSVVVMPAAGLTLEEVGYPDEDGLAARAARSRAVRSADELADCGCDGPDLPTTPTTHAAR</sequence>
<dbReference type="GO" id="GO:0003723">
    <property type="term" value="F:RNA binding"/>
    <property type="evidence" value="ECO:0007669"/>
    <property type="project" value="InterPro"/>
</dbReference>
<keyword evidence="12" id="KW-1185">Reference proteome</keyword>